<dbReference type="EMBL" id="LAZR01027285">
    <property type="protein sequence ID" value="KKL66193.1"/>
    <property type="molecule type" value="Genomic_DNA"/>
</dbReference>
<sequence>WLENTAGLNYEENQFVVGTPSASVAEYLDKNQRSLIEKTLSEITDRNIKVYFEVHT</sequence>
<gene>
    <name evidence="1" type="ORF">LCGC14_2147400</name>
</gene>
<dbReference type="InterPro" id="IPR038454">
    <property type="entry name" value="DnaA_N_sf"/>
</dbReference>
<proteinExistence type="predicted"/>
<name>A0A0F9DWG2_9ZZZZ</name>
<dbReference type="AlphaFoldDB" id="A0A0F9DWG2"/>
<accession>A0A0F9DWG2</accession>
<dbReference type="Gene3D" id="3.30.300.180">
    <property type="match status" value="1"/>
</dbReference>
<feature type="non-terminal residue" evidence="1">
    <location>
        <position position="1"/>
    </location>
</feature>
<protein>
    <submittedName>
        <fullName evidence="1">Uncharacterized protein</fullName>
    </submittedName>
</protein>
<comment type="caution">
    <text evidence="1">The sequence shown here is derived from an EMBL/GenBank/DDBJ whole genome shotgun (WGS) entry which is preliminary data.</text>
</comment>
<organism evidence="1">
    <name type="scientific">marine sediment metagenome</name>
    <dbReference type="NCBI Taxonomy" id="412755"/>
    <lineage>
        <taxon>unclassified sequences</taxon>
        <taxon>metagenomes</taxon>
        <taxon>ecological metagenomes</taxon>
    </lineage>
</organism>
<evidence type="ECO:0000313" key="1">
    <source>
        <dbReference type="EMBL" id="KKL66193.1"/>
    </source>
</evidence>
<reference evidence="1" key="1">
    <citation type="journal article" date="2015" name="Nature">
        <title>Complex archaea that bridge the gap between prokaryotes and eukaryotes.</title>
        <authorList>
            <person name="Spang A."/>
            <person name="Saw J.H."/>
            <person name="Jorgensen S.L."/>
            <person name="Zaremba-Niedzwiedzka K."/>
            <person name="Martijn J."/>
            <person name="Lind A.E."/>
            <person name="van Eijk R."/>
            <person name="Schleper C."/>
            <person name="Guy L."/>
            <person name="Ettema T.J."/>
        </authorList>
    </citation>
    <scope>NUCLEOTIDE SEQUENCE</scope>
</reference>